<reference evidence="2 3" key="1">
    <citation type="submission" date="2014-04" db="EMBL/GenBank/DDBJ databases">
        <title>Evolutionary Origins and Diversification of the Mycorrhizal Mutualists.</title>
        <authorList>
            <consortium name="DOE Joint Genome Institute"/>
            <consortium name="Mycorrhizal Genomics Consortium"/>
            <person name="Kohler A."/>
            <person name="Kuo A."/>
            <person name="Nagy L.G."/>
            <person name="Floudas D."/>
            <person name="Copeland A."/>
            <person name="Barry K.W."/>
            <person name="Cichocki N."/>
            <person name="Veneault-Fourrey C."/>
            <person name="LaButti K."/>
            <person name="Lindquist E.A."/>
            <person name="Lipzen A."/>
            <person name="Lundell T."/>
            <person name="Morin E."/>
            <person name="Murat C."/>
            <person name="Riley R."/>
            <person name="Ohm R."/>
            <person name="Sun H."/>
            <person name="Tunlid A."/>
            <person name="Henrissat B."/>
            <person name="Grigoriev I.V."/>
            <person name="Hibbett D.S."/>
            <person name="Martin F."/>
        </authorList>
    </citation>
    <scope>NUCLEOTIDE SEQUENCE [LARGE SCALE GENOMIC DNA]</scope>
    <source>
        <strain evidence="2 3">FD-317 M1</strain>
    </source>
</reference>
<evidence type="ECO:0000313" key="2">
    <source>
        <dbReference type="EMBL" id="KIK51584.1"/>
    </source>
</evidence>
<dbReference type="HOGENOM" id="CLU_1981812_0_0_1"/>
<keyword evidence="1" id="KW-1133">Transmembrane helix</keyword>
<sequence>MTTTPTYSHTNRRIYSTHAEGGVEADTEVVTSTIPPIATSSILSFDVHGVYSVFFICFGAASAVGNREPSTGQGVAEEMDVTTIEGKDKDIDVYFTIFVPLSSFISFLKIYSMELFLQMSGKPGSR</sequence>
<accession>A0A0D0BPR0</accession>
<dbReference type="EMBL" id="KN834860">
    <property type="protein sequence ID" value="KIK51584.1"/>
    <property type="molecule type" value="Genomic_DNA"/>
</dbReference>
<proteinExistence type="predicted"/>
<name>A0A0D0BPR0_9AGAR</name>
<keyword evidence="3" id="KW-1185">Reference proteome</keyword>
<organism evidence="2 3">
    <name type="scientific">Collybiopsis luxurians FD-317 M1</name>
    <dbReference type="NCBI Taxonomy" id="944289"/>
    <lineage>
        <taxon>Eukaryota</taxon>
        <taxon>Fungi</taxon>
        <taxon>Dikarya</taxon>
        <taxon>Basidiomycota</taxon>
        <taxon>Agaricomycotina</taxon>
        <taxon>Agaricomycetes</taxon>
        <taxon>Agaricomycetidae</taxon>
        <taxon>Agaricales</taxon>
        <taxon>Marasmiineae</taxon>
        <taxon>Omphalotaceae</taxon>
        <taxon>Collybiopsis</taxon>
        <taxon>Collybiopsis luxurians</taxon>
    </lineage>
</organism>
<protein>
    <submittedName>
        <fullName evidence="2">Uncharacterized protein</fullName>
    </submittedName>
</protein>
<dbReference type="AlphaFoldDB" id="A0A0D0BPR0"/>
<gene>
    <name evidence="2" type="ORF">GYMLUDRAFT_251961</name>
</gene>
<evidence type="ECO:0000256" key="1">
    <source>
        <dbReference type="SAM" id="Phobius"/>
    </source>
</evidence>
<keyword evidence="1" id="KW-0472">Membrane</keyword>
<dbReference type="Proteomes" id="UP000053593">
    <property type="component" value="Unassembled WGS sequence"/>
</dbReference>
<evidence type="ECO:0000313" key="3">
    <source>
        <dbReference type="Proteomes" id="UP000053593"/>
    </source>
</evidence>
<keyword evidence="1" id="KW-0812">Transmembrane</keyword>
<feature type="transmembrane region" description="Helical" evidence="1">
    <location>
        <begin position="93"/>
        <end position="112"/>
    </location>
</feature>